<keyword evidence="2 5" id="KW-0012">Acyltransferase</keyword>
<dbReference type="HOGENOM" id="CLU_042890_0_2_4"/>
<dbReference type="eggNOG" id="COG0280">
    <property type="taxonomic scope" value="Bacteria"/>
</dbReference>
<organism evidence="5 6">
    <name type="scientific">Leptothrix cholodnii (strain ATCC 51168 / LMG 8142 / SP-6)</name>
    <name type="common">Leptothrix discophora (strain SP-6)</name>
    <dbReference type="NCBI Taxonomy" id="395495"/>
    <lineage>
        <taxon>Bacteria</taxon>
        <taxon>Pseudomonadati</taxon>
        <taxon>Pseudomonadota</taxon>
        <taxon>Betaproteobacteria</taxon>
        <taxon>Burkholderiales</taxon>
        <taxon>Sphaerotilaceae</taxon>
        <taxon>Leptothrix</taxon>
    </lineage>
</organism>
<dbReference type="eggNOG" id="COG2030">
    <property type="taxonomic scope" value="Bacteria"/>
</dbReference>
<feature type="domain" description="Phosphate acetyl/butaryl transferase" evidence="3">
    <location>
        <begin position="245"/>
        <end position="457"/>
    </location>
</feature>
<feature type="domain" description="MaoC-like" evidence="4">
    <location>
        <begin position="27"/>
        <end position="116"/>
    </location>
</feature>
<dbReference type="GO" id="GO:0050182">
    <property type="term" value="F:phosphate butyryltransferase activity"/>
    <property type="evidence" value="ECO:0007669"/>
    <property type="project" value="UniProtKB-EC"/>
</dbReference>
<dbReference type="PANTHER" id="PTHR43356">
    <property type="entry name" value="PHOSPHATE ACETYLTRANSFERASE"/>
    <property type="match status" value="1"/>
</dbReference>
<evidence type="ECO:0000259" key="3">
    <source>
        <dbReference type="Pfam" id="PF01515"/>
    </source>
</evidence>
<dbReference type="Pfam" id="PF01575">
    <property type="entry name" value="MaoC_dehydratas"/>
    <property type="match status" value="1"/>
</dbReference>
<dbReference type="CDD" id="cd03449">
    <property type="entry name" value="R_hydratase"/>
    <property type="match status" value="1"/>
</dbReference>
<dbReference type="PRINTS" id="PR01483">
    <property type="entry name" value="FASYNTHASE"/>
</dbReference>
<evidence type="ECO:0000256" key="2">
    <source>
        <dbReference type="ARBA" id="ARBA00023315"/>
    </source>
</evidence>
<evidence type="ECO:0000313" key="5">
    <source>
        <dbReference type="EMBL" id="ACB35062.1"/>
    </source>
</evidence>
<sequence>MNIDLNDAWLVNTTFDELTVGQGATMRRSLTDADIAGFAAISGDLNPTHLDEAYAQGEGMAGRTAHGMWSGALVSTVLGTVFPGPGTRYVEQRLRFLGEARVGDLLDVSVRVTSKDPATFFVTLDCAVRRQDGRELMAGEAVVMAPMHKQRVRSANGLRWHVFDAAAGVRGLIAKATQLGRLNCAIVHPCDTESLRGALDAAHHGLFTPVIVAPRERILAIAGQAGLDLGSAVIEDVPHSHAAAERAAALAATGEVQALMKGSLHTDELMKAVLSRPELRTKRRLSHVFRFDAPAYHKPLLVTDAAMNIAPTLDEKVHIVQNAIDLARILGVETPKAAILAAVESVNSKMACTLDAAALSKMADRGQITGGIVDGPLAFDNAISAEAARTKGIVSPVAGDPDILVVPDLVSGNILAKQLEYLGGAMGSGVVLGARVPIALTSRADGATARLASAALAVLVAHSYKAAQP</sequence>
<keyword evidence="1 5" id="KW-0808">Transferase</keyword>
<dbReference type="SUPFAM" id="SSF53659">
    <property type="entry name" value="Isocitrate/Isopropylmalate dehydrogenase-like"/>
    <property type="match status" value="1"/>
</dbReference>
<dbReference type="OrthoDB" id="9774179at2"/>
<dbReference type="InterPro" id="IPR002539">
    <property type="entry name" value="MaoC-like_dom"/>
</dbReference>
<evidence type="ECO:0000259" key="4">
    <source>
        <dbReference type="Pfam" id="PF01575"/>
    </source>
</evidence>
<dbReference type="RefSeq" id="WP_012347816.1">
    <property type="nucleotide sequence ID" value="NC_010524.1"/>
</dbReference>
<name>B1XWR1_LEPCP</name>
<dbReference type="GO" id="GO:0004312">
    <property type="term" value="F:fatty acid synthase activity"/>
    <property type="evidence" value="ECO:0007669"/>
    <property type="project" value="InterPro"/>
</dbReference>
<evidence type="ECO:0000256" key="1">
    <source>
        <dbReference type="ARBA" id="ARBA00022679"/>
    </source>
</evidence>
<dbReference type="NCBIfam" id="NF006045">
    <property type="entry name" value="PRK08190.1"/>
    <property type="match status" value="1"/>
</dbReference>
<dbReference type="Pfam" id="PF01515">
    <property type="entry name" value="PTA_PTB"/>
    <property type="match status" value="1"/>
</dbReference>
<dbReference type="InterPro" id="IPR050500">
    <property type="entry name" value="Phos_Acetyltrans/Butyryltrans"/>
</dbReference>
<accession>B1XWR1</accession>
<evidence type="ECO:0000313" key="6">
    <source>
        <dbReference type="Proteomes" id="UP000001693"/>
    </source>
</evidence>
<dbReference type="Gene3D" id="3.40.718.10">
    <property type="entry name" value="Isopropylmalate Dehydrogenase"/>
    <property type="match status" value="1"/>
</dbReference>
<dbReference type="InterPro" id="IPR029069">
    <property type="entry name" value="HotDog_dom_sf"/>
</dbReference>
<dbReference type="AlphaFoldDB" id="B1XWR1"/>
<dbReference type="EMBL" id="CP001013">
    <property type="protein sequence ID" value="ACB35062.1"/>
    <property type="molecule type" value="Genomic_DNA"/>
</dbReference>
<dbReference type="InterPro" id="IPR002505">
    <property type="entry name" value="PTA_PTB"/>
</dbReference>
<dbReference type="NCBIfam" id="NF008852">
    <property type="entry name" value="PRK11890.1"/>
    <property type="match status" value="1"/>
</dbReference>
<dbReference type="STRING" id="395495.Lcho_2797"/>
<protein>
    <submittedName>
        <fullName evidence="5">Phosphate butyryltransferase</fullName>
        <ecNumber evidence="5">2.3.1.19</ecNumber>
    </submittedName>
</protein>
<dbReference type="Proteomes" id="UP000001693">
    <property type="component" value="Chromosome"/>
</dbReference>
<keyword evidence="6" id="KW-1185">Reference proteome</keyword>
<dbReference type="PANTHER" id="PTHR43356:SF2">
    <property type="entry name" value="PHOSPHATE ACETYLTRANSFERASE"/>
    <property type="match status" value="1"/>
</dbReference>
<dbReference type="EC" id="2.3.1.19" evidence="5"/>
<dbReference type="Gene3D" id="3.10.129.10">
    <property type="entry name" value="Hotdog Thioesterase"/>
    <property type="match status" value="1"/>
</dbReference>
<dbReference type="GO" id="GO:0005835">
    <property type="term" value="C:fatty acid synthase complex"/>
    <property type="evidence" value="ECO:0007669"/>
    <property type="project" value="InterPro"/>
</dbReference>
<gene>
    <name evidence="5" type="ordered locus">Lcho_2797</name>
</gene>
<dbReference type="SUPFAM" id="SSF54637">
    <property type="entry name" value="Thioesterase/thiol ester dehydrase-isomerase"/>
    <property type="match status" value="1"/>
</dbReference>
<reference evidence="5 6" key="1">
    <citation type="submission" date="2008-03" db="EMBL/GenBank/DDBJ databases">
        <title>Complete sequence of Leptothrix cholodnii SP-6.</title>
        <authorList>
            <consortium name="US DOE Joint Genome Institute"/>
            <person name="Copeland A."/>
            <person name="Lucas S."/>
            <person name="Lapidus A."/>
            <person name="Glavina del Rio T."/>
            <person name="Dalin E."/>
            <person name="Tice H."/>
            <person name="Bruce D."/>
            <person name="Goodwin L."/>
            <person name="Pitluck S."/>
            <person name="Chertkov O."/>
            <person name="Brettin T."/>
            <person name="Detter J.C."/>
            <person name="Han C."/>
            <person name="Kuske C.R."/>
            <person name="Schmutz J."/>
            <person name="Larimer F."/>
            <person name="Land M."/>
            <person name="Hauser L."/>
            <person name="Kyrpides N."/>
            <person name="Lykidis A."/>
            <person name="Emerson D."/>
            <person name="Richardson P."/>
        </authorList>
    </citation>
    <scope>NUCLEOTIDE SEQUENCE [LARGE SCALE GENOMIC DNA]</scope>
    <source>
        <strain evidence="6">ATCC 51168 / LMG 8142 / SP-6</strain>
    </source>
</reference>
<dbReference type="KEGG" id="lch:Lcho_2797"/>
<dbReference type="GO" id="GO:0006633">
    <property type="term" value="P:fatty acid biosynthetic process"/>
    <property type="evidence" value="ECO:0007669"/>
    <property type="project" value="InterPro"/>
</dbReference>
<proteinExistence type="predicted"/>
<dbReference type="InterPro" id="IPR003965">
    <property type="entry name" value="Fatty_acid_synthase"/>
</dbReference>